<name>A0A7Z1A5A0_MORCA</name>
<evidence type="ECO:0000313" key="2">
    <source>
        <dbReference type="Proteomes" id="UP000078446"/>
    </source>
</evidence>
<organism evidence="1 2">
    <name type="scientific">Moraxella catarrhalis</name>
    <name type="common">Branhamella catarrhalis</name>
    <dbReference type="NCBI Taxonomy" id="480"/>
    <lineage>
        <taxon>Bacteria</taxon>
        <taxon>Pseudomonadati</taxon>
        <taxon>Pseudomonadota</taxon>
        <taxon>Gammaproteobacteria</taxon>
        <taxon>Moraxellales</taxon>
        <taxon>Moraxellaceae</taxon>
        <taxon>Moraxella</taxon>
    </lineage>
</organism>
<comment type="caution">
    <text evidence="1">The sequence shown here is derived from an EMBL/GenBank/DDBJ whole genome shotgun (WGS) entry which is preliminary data.</text>
</comment>
<protein>
    <submittedName>
        <fullName evidence="1">Uncharacterized protein</fullName>
    </submittedName>
</protein>
<evidence type="ECO:0000313" key="1">
    <source>
        <dbReference type="EMBL" id="OAV02209.1"/>
    </source>
</evidence>
<dbReference type="RefSeq" id="WP_064617856.1">
    <property type="nucleotide sequence ID" value="NZ_LXHE01000002.1"/>
</dbReference>
<dbReference type="Proteomes" id="UP000078446">
    <property type="component" value="Unassembled WGS sequence"/>
</dbReference>
<proteinExistence type="predicted"/>
<gene>
    <name evidence="1" type="ORF">AO382_0575</name>
</gene>
<dbReference type="EMBL" id="LXHE01000002">
    <property type="protein sequence ID" value="OAV02209.1"/>
    <property type="molecule type" value="Genomic_DNA"/>
</dbReference>
<accession>A0A7Z1A5A0</accession>
<sequence length="389" mass="44672">MIQNDLTICFKNFEKFINEQESFYHQYLAQDCSHAWKDDIWHIGRKGTGWLQGNSTQSLNFKKIGKTKGILNSPMDISDLSYRDFMKAVLVARYRNNGGSISAAQAVKVLIMLKRWYAALLSFGKSHPVYLETKILEHAMASLSAAELKNANGLPDHKGLCVALQRYVNFLNFTQSKLDYVSDSPYLSMSSMTEKALKQRQEDNRQAFGGFDIEGGDYLISIATFINVIELMHRVRTDGERLALNFLLLLIITGFRSVEVCNLRFDSLVKRSIPDSELKERFRKKGISTYYLGIKYHGAKGAGERIHWVEPLAVPLVEMIYQNVLHITKPMRDILIDLRIQKFQSYIPTSTSLFLDEYLDRDDMLNYFLKASQSKRVVWQQPEIIFAGC</sequence>
<dbReference type="AlphaFoldDB" id="A0A7Z1A5A0"/>
<reference evidence="1 2" key="1">
    <citation type="journal article" date="2016" name="Genome Biol. Evol.">
        <title>Comparative Genomic Analyses of the Moraxella catarrhalis Serosensitive and Seroresistant Lineages Demonstrate Their Independent Evolution.</title>
        <authorList>
            <person name="Earl J.P."/>
            <person name="de Vries S.P."/>
            <person name="Ahmed A."/>
            <person name="Powell E."/>
            <person name="Schultz M.P."/>
            <person name="Hermans P.W."/>
            <person name="Hill D.J."/>
            <person name="Zhou Z."/>
            <person name="Constantinidou C.I."/>
            <person name="Hu F.Z."/>
            <person name="Bootsma H.J."/>
            <person name="Ehrlich G.D."/>
        </authorList>
    </citation>
    <scope>NUCLEOTIDE SEQUENCE [LARGE SCALE GENOMIC DNA]</scope>
    <source>
        <strain evidence="1 2">Z7574</strain>
    </source>
</reference>